<dbReference type="SUPFAM" id="SSF52540">
    <property type="entry name" value="P-loop containing nucleoside triphosphate hydrolases"/>
    <property type="match status" value="1"/>
</dbReference>
<sequence length="741" mass="84696">MDLLDLRKLSDLDFESLCKDIFERLLGVRLEIFSSGPDGGIDLRYFGPNQKIVIQCKHWMKSGRAKLIGHLLDSELPKLDRIRPTPMRYILATSVEMTPSAKEKILDGFRPYIQSTGDIYGISEITSFLQNNPEVVRKNMRLWLNDATILEAMISKNVIQRSLHLADDIKDTLRTYVPSANLRKAMNLVEKNHVVLVSGPPGAGKTTLAQVMCAHYADRGFEVVEVSENVEDVYRVWHDGEPQIFIYDDFLGQTSLDDKLHKNEDSRLLSLIRRIRKDSTKRFICTTREYVLQQARQRYERMDRGDLDPLTFTVDLDVLGREEKAQILYNHVYWSEWPTSTKGEFSRPDVYRPIIRHRSFNPRAIADLLSLPFDPDRGEPGAQVEAALNDPMGLWRHIFDHQLKDSDRDVLYVLFTMGGKATFSTLGDAYLAFSNRGLSQFKSSLRVLDGTLVRLFGDYSKGYVEFSNPSVNDFMLMKFSEEHDLVVRVLKNPYSFDQMALLWSYHDAPVDSGLPARLNLAPFQVEIEKAALATLERDGTSTHSRAGRVAVCLALAGSMHVPKVEDWAVRRLNSPGFVYRASIGDVIALIRTTYGSANRRIKNLHESVRLEGLTSLFNRDRGDCGLFAAASHAMDLAEYVEDKIRVDLCRQADEMFDDLLDRYSRDPDDADPDLIDHGLQYILRHGDLWQHRWPNAAIMLEDWLPEETQLIEGSEEESDIDPEYVDGEVYLTMHSLSFLEE</sequence>
<dbReference type="SMART" id="SM00382">
    <property type="entry name" value="AAA"/>
    <property type="match status" value="1"/>
</dbReference>
<comment type="caution">
    <text evidence="2">The sequence shown here is derived from an EMBL/GenBank/DDBJ whole genome shotgun (WGS) entry which is preliminary data.</text>
</comment>
<dbReference type="Proteomes" id="UP000556436">
    <property type="component" value="Unassembled WGS sequence"/>
</dbReference>
<accession>A0A7W7LGV2</accession>
<evidence type="ECO:0000313" key="2">
    <source>
        <dbReference type="EMBL" id="MBB4889321.1"/>
    </source>
</evidence>
<dbReference type="InterPro" id="IPR011856">
    <property type="entry name" value="tRNA_endonuc-like_dom_sf"/>
</dbReference>
<dbReference type="Gene3D" id="3.40.50.300">
    <property type="entry name" value="P-loop containing nucleotide triphosphate hydrolases"/>
    <property type="match status" value="1"/>
</dbReference>
<feature type="domain" description="AAA+ ATPase" evidence="1">
    <location>
        <begin position="191"/>
        <end position="308"/>
    </location>
</feature>
<evidence type="ECO:0000313" key="3">
    <source>
        <dbReference type="Proteomes" id="UP000556436"/>
    </source>
</evidence>
<reference evidence="2 3" key="1">
    <citation type="submission" date="2020-08" db="EMBL/GenBank/DDBJ databases">
        <title>Genomic Encyclopedia of Type Strains, Phase III (KMG-III): the genomes of soil and plant-associated and newly described type strains.</title>
        <authorList>
            <person name="Whitman W."/>
        </authorList>
    </citation>
    <scope>NUCLEOTIDE SEQUENCE [LARGE SCALE GENOMIC DNA]</scope>
    <source>
        <strain evidence="2 3">CECT 3265</strain>
    </source>
</reference>
<dbReference type="EMBL" id="JACHJG010000013">
    <property type="protein sequence ID" value="MBB4889321.1"/>
    <property type="molecule type" value="Genomic_DNA"/>
</dbReference>
<dbReference type="Gene3D" id="3.40.1350.10">
    <property type="match status" value="1"/>
</dbReference>
<dbReference type="GO" id="GO:0003677">
    <property type="term" value="F:DNA binding"/>
    <property type="evidence" value="ECO:0007669"/>
    <property type="project" value="InterPro"/>
</dbReference>
<dbReference type="GO" id="GO:0004519">
    <property type="term" value="F:endonuclease activity"/>
    <property type="evidence" value="ECO:0007669"/>
    <property type="project" value="InterPro"/>
</dbReference>
<dbReference type="GO" id="GO:0009307">
    <property type="term" value="P:DNA restriction-modification system"/>
    <property type="evidence" value="ECO:0007669"/>
    <property type="project" value="InterPro"/>
</dbReference>
<dbReference type="AlphaFoldDB" id="A0A7W7LGV2"/>
<dbReference type="InterPro" id="IPR049050">
    <property type="entry name" value="nSTAND3"/>
</dbReference>
<dbReference type="RefSeq" id="WP_184737669.1">
    <property type="nucleotide sequence ID" value="NZ_BMRW01000012.1"/>
</dbReference>
<gene>
    <name evidence="2" type="ORF">FHS38_005396</name>
</gene>
<dbReference type="Pfam" id="PF20720">
    <property type="entry name" value="nSTAND3"/>
    <property type="match status" value="1"/>
</dbReference>
<dbReference type="InterPro" id="IPR027417">
    <property type="entry name" value="P-loop_NTPase"/>
</dbReference>
<protein>
    <submittedName>
        <fullName evidence="2">DNA polymerase III delta prime subunit</fullName>
    </submittedName>
</protein>
<keyword evidence="3" id="KW-1185">Reference proteome</keyword>
<name>A0A7W7LGV2_STRNE</name>
<dbReference type="InterPro" id="IPR007560">
    <property type="entry name" value="Restrct_endonuc_IV_Mrr"/>
</dbReference>
<dbReference type="Pfam" id="PF04471">
    <property type="entry name" value="Mrr_cat"/>
    <property type="match status" value="1"/>
</dbReference>
<proteinExistence type="predicted"/>
<dbReference type="InterPro" id="IPR003593">
    <property type="entry name" value="AAA+_ATPase"/>
</dbReference>
<evidence type="ECO:0000259" key="1">
    <source>
        <dbReference type="SMART" id="SM00382"/>
    </source>
</evidence>
<organism evidence="2 3">
    <name type="scientific">Streptomyces netropsis</name>
    <name type="common">Streptoverticillium netropsis</name>
    <dbReference type="NCBI Taxonomy" id="55404"/>
    <lineage>
        <taxon>Bacteria</taxon>
        <taxon>Bacillati</taxon>
        <taxon>Actinomycetota</taxon>
        <taxon>Actinomycetes</taxon>
        <taxon>Kitasatosporales</taxon>
        <taxon>Streptomycetaceae</taxon>
        <taxon>Streptomyces</taxon>
    </lineage>
</organism>